<evidence type="ECO:0000313" key="2">
    <source>
        <dbReference type="EMBL" id="KAJ7417354.1"/>
    </source>
</evidence>
<protein>
    <submittedName>
        <fullName evidence="2">RNA-directed DNA polymerase from mobile element jockey-like protein</fullName>
    </submittedName>
</protein>
<keyword evidence="3" id="KW-1185">Reference proteome</keyword>
<reference evidence="2" key="1">
    <citation type="submission" date="2019-10" db="EMBL/GenBank/DDBJ databases">
        <authorList>
            <person name="Soares A.E.R."/>
            <person name="Aleixo A."/>
            <person name="Schneider P."/>
            <person name="Miyaki C.Y."/>
            <person name="Schneider M.P."/>
            <person name="Mello C."/>
            <person name="Vasconcelos A.T.R."/>
        </authorList>
    </citation>
    <scope>NUCLEOTIDE SEQUENCE</scope>
    <source>
        <tissue evidence="2">Muscle</tissue>
    </source>
</reference>
<dbReference type="Pfam" id="PF00078">
    <property type="entry name" value="RVT_1"/>
    <property type="match status" value="1"/>
</dbReference>
<sequence>MVTSNRDMDKTKVFNAFFASVFHMDDESMVSQCLSWRSVTVRMVNSQMTLMICRTCCSSWIPTNLRGLMGFHQRPADVITKPLSIIFEQSWEPGEVSDDWKLANITLIFNRGKKEDSGNYRPVSLTSESGKVMEKTILRGIEKHLKGNAAIGHPQHSFMRGKSCLFKLFSFHNRVPHLAEQGNPVDIMFLDFGKAFNTVSHGILQNVQHTAG</sequence>
<dbReference type="Proteomes" id="UP001145742">
    <property type="component" value="Unassembled WGS sequence"/>
</dbReference>
<proteinExistence type="predicted"/>
<evidence type="ECO:0000313" key="3">
    <source>
        <dbReference type="Proteomes" id="UP001145742"/>
    </source>
</evidence>
<dbReference type="InterPro" id="IPR000477">
    <property type="entry name" value="RT_dom"/>
</dbReference>
<dbReference type="PANTHER" id="PTHR33395:SF22">
    <property type="entry name" value="REVERSE TRANSCRIPTASE DOMAIN-CONTAINING PROTEIN"/>
    <property type="match status" value="1"/>
</dbReference>
<organism evidence="2 3">
    <name type="scientific">Willisornis vidua</name>
    <name type="common">Xingu scale-backed antbird</name>
    <dbReference type="NCBI Taxonomy" id="1566151"/>
    <lineage>
        <taxon>Eukaryota</taxon>
        <taxon>Metazoa</taxon>
        <taxon>Chordata</taxon>
        <taxon>Craniata</taxon>
        <taxon>Vertebrata</taxon>
        <taxon>Euteleostomi</taxon>
        <taxon>Archelosauria</taxon>
        <taxon>Archosauria</taxon>
        <taxon>Dinosauria</taxon>
        <taxon>Saurischia</taxon>
        <taxon>Theropoda</taxon>
        <taxon>Coelurosauria</taxon>
        <taxon>Aves</taxon>
        <taxon>Neognathae</taxon>
        <taxon>Neoaves</taxon>
        <taxon>Telluraves</taxon>
        <taxon>Australaves</taxon>
        <taxon>Passeriformes</taxon>
        <taxon>Thamnophilidae</taxon>
        <taxon>Willisornis</taxon>
    </lineage>
</organism>
<evidence type="ECO:0000259" key="1">
    <source>
        <dbReference type="Pfam" id="PF00078"/>
    </source>
</evidence>
<accession>A0ABQ9D994</accession>
<dbReference type="PANTHER" id="PTHR33395">
    <property type="entry name" value="TRANSCRIPTASE, PUTATIVE-RELATED-RELATED"/>
    <property type="match status" value="1"/>
</dbReference>
<comment type="caution">
    <text evidence="2">The sequence shown here is derived from an EMBL/GenBank/DDBJ whole genome shotgun (WGS) entry which is preliminary data.</text>
</comment>
<feature type="domain" description="Reverse transcriptase" evidence="1">
    <location>
        <begin position="113"/>
        <end position="204"/>
    </location>
</feature>
<name>A0ABQ9D994_9PASS</name>
<dbReference type="EMBL" id="WHWB01033766">
    <property type="protein sequence ID" value="KAJ7417354.1"/>
    <property type="molecule type" value="Genomic_DNA"/>
</dbReference>
<gene>
    <name evidence="2" type="ORF">WISP_64923</name>
</gene>